<dbReference type="InterPro" id="IPR004181">
    <property type="entry name" value="Znf_MIZ"/>
</dbReference>
<evidence type="ECO:0000256" key="1">
    <source>
        <dbReference type="ARBA" id="ARBA00022723"/>
    </source>
</evidence>
<feature type="compositionally biased region" description="Polar residues" evidence="5">
    <location>
        <begin position="246"/>
        <end position="256"/>
    </location>
</feature>
<dbReference type="GO" id="GO:0008270">
    <property type="term" value="F:zinc ion binding"/>
    <property type="evidence" value="ECO:0007669"/>
    <property type="project" value="UniProtKB-KW"/>
</dbReference>
<dbReference type="GO" id="GO:0000785">
    <property type="term" value="C:chromatin"/>
    <property type="evidence" value="ECO:0007669"/>
    <property type="project" value="TreeGrafter"/>
</dbReference>
<protein>
    <recommendedName>
        <fullName evidence="6">SP-RING-type domain-containing protein</fullName>
    </recommendedName>
</protein>
<dbReference type="GO" id="GO:0061665">
    <property type="term" value="F:SUMO ligase activity"/>
    <property type="evidence" value="ECO:0007669"/>
    <property type="project" value="TreeGrafter"/>
</dbReference>
<dbReference type="PROSITE" id="PS51044">
    <property type="entry name" value="ZF_SP_RING"/>
    <property type="match status" value="1"/>
</dbReference>
<evidence type="ECO:0000259" key="6">
    <source>
        <dbReference type="PROSITE" id="PS51044"/>
    </source>
</evidence>
<feature type="compositionally biased region" description="Pro residues" evidence="5">
    <location>
        <begin position="50"/>
        <end position="60"/>
    </location>
</feature>
<dbReference type="InterPro" id="IPR013083">
    <property type="entry name" value="Znf_RING/FYVE/PHD"/>
</dbReference>
<feature type="non-terminal residue" evidence="7">
    <location>
        <position position="1"/>
    </location>
</feature>
<dbReference type="EMBL" id="MCFA01000035">
    <property type="protein sequence ID" value="ORY14170.1"/>
    <property type="molecule type" value="Genomic_DNA"/>
</dbReference>
<keyword evidence="8" id="KW-1185">Reference proteome</keyword>
<reference evidence="7 8" key="1">
    <citation type="submission" date="2016-07" db="EMBL/GenBank/DDBJ databases">
        <title>Pervasive Adenine N6-methylation of Active Genes in Fungi.</title>
        <authorList>
            <consortium name="DOE Joint Genome Institute"/>
            <person name="Mondo S.J."/>
            <person name="Dannebaum R.O."/>
            <person name="Kuo R.C."/>
            <person name="Labutti K."/>
            <person name="Haridas S."/>
            <person name="Kuo A."/>
            <person name="Salamov A."/>
            <person name="Ahrendt S.R."/>
            <person name="Lipzen A."/>
            <person name="Sullivan W."/>
            <person name="Andreopoulos W.B."/>
            <person name="Clum A."/>
            <person name="Lindquist E."/>
            <person name="Daum C."/>
            <person name="Ramamoorthy G.K."/>
            <person name="Gryganskyi A."/>
            <person name="Culley D."/>
            <person name="Magnuson J.K."/>
            <person name="James T.Y."/>
            <person name="O'Malley M.A."/>
            <person name="Stajich J.E."/>
            <person name="Spatafora J.W."/>
            <person name="Visel A."/>
            <person name="Grigoriev I.V."/>
        </authorList>
    </citation>
    <scope>NUCLEOTIDE SEQUENCE [LARGE SCALE GENOMIC DNA]</scope>
    <source>
        <strain evidence="7 8">CBS 115471</strain>
    </source>
</reference>
<keyword evidence="1" id="KW-0479">Metal-binding</keyword>
<sequence>AQQHTLNAALGNLGGRQKSWMTSGTVHSCAHNVRPPIVKRRTQPPKKPTEPVPQPQPHTPSIPASPTVESSSDRHPPSNSTSPQLANVLSHQVHRSPLPSPNVVLPSPAPSDETSNELVLTRALPDNNDGTMMDRRWGGGDSVGSLAEPRENLLESYPLYREEQQEIAISPKRPMESTVFEASTRRHLGAHQTHQGSLLSSNHTSRSLQYHHGRNPPTPTQTSEMPWESPVAYGNNTHSVRHSSHSRPQSLSTSATPPQPQGAFGPPRNWSRESAQHTYGSPLGNHATLPQGQSTTPMYPLEPLEYFTQRHCSDVFGAFVATWKPSFMHQRDQGRLNVLKEAVEKADFAYLTLHQTYCLLDLDSGRVPESIRTHPGFNSALKLMNEVLATNEALSPRVLRFFADFPMPVEQISANWPQKYNYEQHLLLNFISRASNHSNLSLACERRLYPPLVRELLFDLGVHSFLFQKIIFTAILRRIFSKIVPGCPTPPNLEDQANALLTRNQSDHRQREIHRPPNPSMDYEAQERTMEHQQWGTQLRHLCEHFIQQTLSERSAAQTMTPPTQTQVQMQPRQLSHGQQSIRPAPVLTSFDSVGQLHVPSVPSNHGAEPLVTQEPLRLQHQPRHLLPNRGVTQPQPVQPRPDRSALHLAHLRSPVLRSQLKDTKLFSFVKRFAKPPTRLDSANEGIHRWTLSISAGDLRTIPTDVPGLPGEPPVRIINQNTQLFRLRCVKWAELELLDEHKWVVADTSWIPYTYFTFNGMSLHARKKLHHGKDLPIDLSSFIKEGDNTLEIAVLHNSDDQSYRNYLFAVEVVAAASDDTIKELCLNNRIPAAETISAIKRRLSGTNDDEISILQDNLTINLFDPFSASAICNTPVRGKACLHHDCFDLDTFLQTRRRKGDASDPDQWKCPICNADARPQSLVKDGFLESVRCTLAQQGLLKTRAIIIDKDGNWKPRVEVLEGVAD</sequence>
<dbReference type="Proteomes" id="UP000193144">
    <property type="component" value="Unassembled WGS sequence"/>
</dbReference>
<comment type="caution">
    <text evidence="7">The sequence shown here is derived from an EMBL/GenBank/DDBJ whole genome shotgun (WGS) entry which is preliminary data.</text>
</comment>
<dbReference type="PANTHER" id="PTHR10782:SF4">
    <property type="entry name" value="TONALLI, ISOFORM E"/>
    <property type="match status" value="1"/>
</dbReference>
<feature type="region of interest" description="Disordered" evidence="5">
    <location>
        <begin position="1"/>
        <end position="116"/>
    </location>
</feature>
<keyword evidence="3" id="KW-0862">Zinc</keyword>
<accession>A0A1Y1ZVE1</accession>
<dbReference type="AlphaFoldDB" id="A0A1Y1ZVE1"/>
<proteinExistence type="predicted"/>
<dbReference type="STRING" id="1231657.A0A1Y1ZVE1"/>
<dbReference type="GO" id="GO:0016925">
    <property type="term" value="P:protein sumoylation"/>
    <property type="evidence" value="ECO:0007669"/>
    <property type="project" value="TreeGrafter"/>
</dbReference>
<evidence type="ECO:0000256" key="5">
    <source>
        <dbReference type="SAM" id="MobiDB-lite"/>
    </source>
</evidence>
<dbReference type="PANTHER" id="PTHR10782">
    <property type="entry name" value="ZINC FINGER MIZ DOMAIN-CONTAINING PROTEIN"/>
    <property type="match status" value="1"/>
</dbReference>
<feature type="non-terminal residue" evidence="7">
    <location>
        <position position="966"/>
    </location>
</feature>
<feature type="compositionally biased region" description="Polar residues" evidence="5">
    <location>
        <begin position="192"/>
        <end position="208"/>
    </location>
</feature>
<feature type="compositionally biased region" description="Polar residues" evidence="5">
    <location>
        <begin position="77"/>
        <end position="90"/>
    </location>
</feature>
<evidence type="ECO:0000313" key="8">
    <source>
        <dbReference type="Proteomes" id="UP000193144"/>
    </source>
</evidence>
<evidence type="ECO:0000256" key="4">
    <source>
        <dbReference type="PROSITE-ProRule" id="PRU00452"/>
    </source>
</evidence>
<gene>
    <name evidence="7" type="ORF">BCR34DRAFT_449639</name>
</gene>
<feature type="domain" description="SP-RING-type" evidence="6">
    <location>
        <begin position="847"/>
        <end position="937"/>
    </location>
</feature>
<dbReference type="OrthoDB" id="27975at2759"/>
<evidence type="ECO:0000256" key="2">
    <source>
        <dbReference type="ARBA" id="ARBA00022771"/>
    </source>
</evidence>
<evidence type="ECO:0000313" key="7">
    <source>
        <dbReference type="EMBL" id="ORY14170.1"/>
    </source>
</evidence>
<name>A0A1Y1ZVE1_9PLEO</name>
<dbReference type="Gene3D" id="3.30.40.10">
    <property type="entry name" value="Zinc/RING finger domain, C3HC4 (zinc finger)"/>
    <property type="match status" value="1"/>
</dbReference>
<dbReference type="Pfam" id="PF02891">
    <property type="entry name" value="zf-MIZ"/>
    <property type="match status" value="1"/>
</dbReference>
<feature type="region of interest" description="Disordered" evidence="5">
    <location>
        <begin position="186"/>
        <end position="296"/>
    </location>
</feature>
<keyword evidence="2 4" id="KW-0863">Zinc-finger</keyword>
<organism evidence="7 8">
    <name type="scientific">Clohesyomyces aquaticus</name>
    <dbReference type="NCBI Taxonomy" id="1231657"/>
    <lineage>
        <taxon>Eukaryota</taxon>
        <taxon>Fungi</taxon>
        <taxon>Dikarya</taxon>
        <taxon>Ascomycota</taxon>
        <taxon>Pezizomycotina</taxon>
        <taxon>Dothideomycetes</taxon>
        <taxon>Pleosporomycetidae</taxon>
        <taxon>Pleosporales</taxon>
        <taxon>Lindgomycetaceae</taxon>
        <taxon>Clohesyomyces</taxon>
    </lineage>
</organism>
<evidence type="ECO:0000256" key="3">
    <source>
        <dbReference type="ARBA" id="ARBA00022833"/>
    </source>
</evidence>